<evidence type="ECO:0000313" key="14">
    <source>
        <dbReference type="EMBL" id="MEQ2469546.1"/>
    </source>
</evidence>
<dbReference type="PANTHER" id="PTHR30580:SF0">
    <property type="entry name" value="PRIMOSOMAL PROTEIN N"/>
    <property type="match status" value="1"/>
</dbReference>
<dbReference type="EMBL" id="JBBMEZ010000008">
    <property type="protein sequence ID" value="MEQ2469546.1"/>
    <property type="molecule type" value="Genomic_DNA"/>
</dbReference>
<dbReference type="Pfam" id="PF18074">
    <property type="entry name" value="PriA_C"/>
    <property type="match status" value="1"/>
</dbReference>
<keyword evidence="2 11" id="KW-0235">DNA replication</keyword>
<dbReference type="CDD" id="cd17929">
    <property type="entry name" value="DEXHc_priA"/>
    <property type="match status" value="1"/>
</dbReference>
<feature type="binding site" evidence="11">
    <location>
        <position position="553"/>
    </location>
    <ligand>
        <name>Zn(2+)</name>
        <dbReference type="ChEBI" id="CHEBI:29105"/>
        <label>2</label>
    </ligand>
</feature>
<dbReference type="Pfam" id="PF00271">
    <property type="entry name" value="Helicase_C"/>
    <property type="match status" value="1"/>
</dbReference>
<protein>
    <recommendedName>
        <fullName evidence="11">Replication restart protein PriA</fullName>
    </recommendedName>
    <alternativeName>
        <fullName evidence="11">ATP-dependent DNA helicase PriA</fullName>
        <ecNumber evidence="11">5.6.2.4</ecNumber>
    </alternativeName>
    <alternativeName>
        <fullName evidence="11">DNA 3'-5' helicase PriA</fullName>
    </alternativeName>
</protein>
<dbReference type="RefSeq" id="WP_367285972.1">
    <property type="nucleotide sequence ID" value="NZ_JBBMEZ010000008.1"/>
</dbReference>
<comment type="similarity">
    <text evidence="11">Belongs to the helicase family. PriA subfamily.</text>
</comment>
<dbReference type="Proteomes" id="UP001490816">
    <property type="component" value="Unassembled WGS sequence"/>
</dbReference>
<feature type="binding site" evidence="11">
    <location>
        <position position="535"/>
    </location>
    <ligand>
        <name>Zn(2+)</name>
        <dbReference type="ChEBI" id="CHEBI:29105"/>
        <label>2</label>
    </ligand>
</feature>
<keyword evidence="4 11" id="KW-0547">Nucleotide-binding</keyword>
<dbReference type="HAMAP" id="MF_00983">
    <property type="entry name" value="PriA"/>
    <property type="match status" value="1"/>
</dbReference>
<dbReference type="NCBIfam" id="NF004066">
    <property type="entry name" value="PRK05580.1-3"/>
    <property type="match status" value="1"/>
</dbReference>
<accession>A0ABV1F856</accession>
<dbReference type="InterPro" id="IPR011545">
    <property type="entry name" value="DEAD/DEAH_box_helicase_dom"/>
</dbReference>
<evidence type="ECO:0000313" key="15">
    <source>
        <dbReference type="Proteomes" id="UP001490816"/>
    </source>
</evidence>
<reference evidence="14 15" key="1">
    <citation type="submission" date="2024-03" db="EMBL/GenBank/DDBJ databases">
        <title>Human intestinal bacterial collection.</title>
        <authorList>
            <person name="Pauvert C."/>
            <person name="Hitch T.C.A."/>
            <person name="Clavel T."/>
        </authorList>
    </citation>
    <scope>NUCLEOTIDE SEQUENCE [LARGE SCALE GENOMIC DNA]</scope>
    <source>
        <strain evidence="14 15">CLA-JM-H38</strain>
    </source>
</reference>
<dbReference type="InterPro" id="IPR041222">
    <property type="entry name" value="PriA_3primeBD"/>
</dbReference>
<evidence type="ECO:0000259" key="13">
    <source>
        <dbReference type="PROSITE" id="PS51194"/>
    </source>
</evidence>
<evidence type="ECO:0000259" key="12">
    <source>
        <dbReference type="PROSITE" id="PS51192"/>
    </source>
</evidence>
<keyword evidence="5 11" id="KW-0378">Hydrolase</keyword>
<feature type="binding site" evidence="11">
    <location>
        <position position="556"/>
    </location>
    <ligand>
        <name>Zn(2+)</name>
        <dbReference type="ChEBI" id="CHEBI:29105"/>
        <label>2</label>
    </ligand>
</feature>
<dbReference type="PROSITE" id="PS51194">
    <property type="entry name" value="HELICASE_CTER"/>
    <property type="match status" value="1"/>
</dbReference>
<dbReference type="Pfam" id="PF18319">
    <property type="entry name" value="Zn_ribbon_PriA"/>
    <property type="match status" value="1"/>
</dbReference>
<keyword evidence="7 11" id="KW-0862">Zinc</keyword>
<dbReference type="SMART" id="SM00490">
    <property type="entry name" value="HELICc"/>
    <property type="match status" value="1"/>
</dbReference>
<dbReference type="Pfam" id="PF00270">
    <property type="entry name" value="DEAD"/>
    <property type="match status" value="1"/>
</dbReference>
<dbReference type="InterPro" id="IPR005259">
    <property type="entry name" value="PriA"/>
</dbReference>
<feature type="domain" description="Helicase ATP-binding" evidence="12">
    <location>
        <begin position="298"/>
        <end position="464"/>
    </location>
</feature>
<evidence type="ECO:0000256" key="11">
    <source>
        <dbReference type="HAMAP-Rule" id="MF_00983"/>
    </source>
</evidence>
<feature type="binding site" evidence="11">
    <location>
        <position position="566"/>
    </location>
    <ligand>
        <name>Zn(2+)</name>
        <dbReference type="ChEBI" id="CHEBI:29105"/>
        <label>1</label>
    </ligand>
</feature>
<comment type="function">
    <text evidence="11">Initiates the restart of stalled replication forks, which reloads the replicative helicase on sites other than the origin of replication. Recognizes and binds to abandoned replication forks and remodels them to uncover a helicase loading site. Promotes assembly of the primosome at these replication forks.</text>
</comment>
<evidence type="ECO:0000256" key="7">
    <source>
        <dbReference type="ARBA" id="ARBA00022833"/>
    </source>
</evidence>
<evidence type="ECO:0000256" key="2">
    <source>
        <dbReference type="ARBA" id="ARBA00022705"/>
    </source>
</evidence>
<keyword evidence="8 11" id="KW-0067">ATP-binding</keyword>
<evidence type="ECO:0000256" key="9">
    <source>
        <dbReference type="ARBA" id="ARBA00023125"/>
    </source>
</evidence>
<dbReference type="EC" id="5.6.2.4" evidence="11"/>
<dbReference type="SUPFAM" id="SSF52540">
    <property type="entry name" value="P-loop containing nucleoside triphosphate hydrolases"/>
    <property type="match status" value="2"/>
</dbReference>
<keyword evidence="3 11" id="KW-0479">Metal-binding</keyword>
<feature type="binding site" evidence="11">
    <location>
        <position position="538"/>
    </location>
    <ligand>
        <name>Zn(2+)</name>
        <dbReference type="ChEBI" id="CHEBI:29105"/>
        <label>2</label>
    </ligand>
</feature>
<comment type="subunit">
    <text evidence="11">Component of the replication restart primosome.</text>
</comment>
<dbReference type="Pfam" id="PF17764">
    <property type="entry name" value="PriA_3primeBD"/>
    <property type="match status" value="1"/>
</dbReference>
<proteinExistence type="inferred from homology"/>
<gene>
    <name evidence="11 14" type="primary">priA</name>
    <name evidence="14" type="ORF">WMO39_04235</name>
</gene>
<dbReference type="NCBIfam" id="TIGR00595">
    <property type="entry name" value="priA"/>
    <property type="match status" value="1"/>
</dbReference>
<evidence type="ECO:0000256" key="10">
    <source>
        <dbReference type="ARBA" id="ARBA00023235"/>
    </source>
</evidence>
<keyword evidence="6 11" id="KW-0347">Helicase</keyword>
<evidence type="ECO:0000256" key="4">
    <source>
        <dbReference type="ARBA" id="ARBA00022741"/>
    </source>
</evidence>
<dbReference type="InterPro" id="IPR041236">
    <property type="entry name" value="PriA_C"/>
</dbReference>
<comment type="cofactor">
    <cofactor evidence="11">
        <name>Zn(2+)</name>
        <dbReference type="ChEBI" id="CHEBI:29105"/>
    </cofactor>
    <text evidence="11">Binds 2 zinc ions per subunit.</text>
</comment>
<dbReference type="PANTHER" id="PTHR30580">
    <property type="entry name" value="PRIMOSOMAL PROTEIN N"/>
    <property type="match status" value="1"/>
</dbReference>
<feature type="domain" description="Helicase C-terminal" evidence="13">
    <location>
        <begin position="561"/>
        <end position="718"/>
    </location>
</feature>
<keyword evidence="15" id="KW-1185">Reference proteome</keyword>
<dbReference type="InterPro" id="IPR001650">
    <property type="entry name" value="Helicase_C-like"/>
</dbReference>
<feature type="binding site" evidence="11">
    <location>
        <position position="569"/>
    </location>
    <ligand>
        <name>Zn(2+)</name>
        <dbReference type="ChEBI" id="CHEBI:29105"/>
        <label>1</label>
    </ligand>
</feature>
<sequence>MKSTFLSLTKMSSDLTVKVAVENTTYVFDKLFDYLVPPAFTDSVQAGKRVLVPFGRGNKKKQGIIFELSPVSDDIPVEKLKSICSVLDDEPVLSKEFLKLAEFMKEHYFCTYYDAVKTMLPAGINYKITTLYGVREGVDEEELSEEQQRIFAYLHSKRKAVKSDKILDDFGLDNTVILEDMVKSGYLYKSDEAFRKVSDAVMKMAAPTELADSDNIKLTEKQKAVLDLIKMTGGTSVKEVCYFTGVTTGVTDALYKKGLIYYYDEEVFRIEDRTKDESLAPVALSKQQQTACDNLYAEYADSKPHTSLLFGVTGSGKTSVFMKLIERVINDNKGIIVMVPEISLTPQFVSTFSKRFGEQIAVFHSALSLGERLDEYKRVKKGLAKIVIGTRSAVFAPFEKVGLIIMDEEQEYSYKSESSPRYHAREIAKFRCSYDNALLVLSSATPSVESYYYAKNGRYSLNTLTERYGDAVLPKVVVADMNVEQQNGNVTGFSETLLENLRYNLENNKQSILLLNRRGYNTFVTCRMCGEPVVCPNCSISLTYHSANRRMMCHYCGYSVPYTEECPSCHSKSLRFGGTGTQKAESEISELFPDARILRMDTDATSSKSSYEKMITAFADGKYDILVGTQMVAKGLNFPNVTLVGVLNTDYMLYADDYRSYERTFSLLTQVVGRSGRGASKGMAVIQSYTPDNLIISMAARQDYLAFYNTEIQVRKAMLYPPFADICLIGFSGEKQQLTMKAANSFLQCFVSHARSEYPAMPLRILGPSPANVVKVSNRFRYKLIIKCKNNRDFRALLSAVMIEFGKNKEFGKVSTYADMNALTC</sequence>
<feature type="binding site" evidence="11">
    <location>
        <position position="526"/>
    </location>
    <ligand>
        <name>Zn(2+)</name>
        <dbReference type="ChEBI" id="CHEBI:29105"/>
        <label>1</label>
    </ligand>
</feature>
<keyword evidence="1 11" id="KW-0639">Primosome</keyword>
<dbReference type="SMART" id="SM00487">
    <property type="entry name" value="DEXDc"/>
    <property type="match status" value="1"/>
</dbReference>
<evidence type="ECO:0000256" key="3">
    <source>
        <dbReference type="ARBA" id="ARBA00022723"/>
    </source>
</evidence>
<dbReference type="InterPro" id="IPR014001">
    <property type="entry name" value="Helicase_ATP-bd"/>
</dbReference>
<comment type="catalytic activity">
    <reaction evidence="11">
        <text>ATP + H2O = ADP + phosphate + H(+)</text>
        <dbReference type="Rhea" id="RHEA:13065"/>
        <dbReference type="ChEBI" id="CHEBI:15377"/>
        <dbReference type="ChEBI" id="CHEBI:15378"/>
        <dbReference type="ChEBI" id="CHEBI:30616"/>
        <dbReference type="ChEBI" id="CHEBI:43474"/>
        <dbReference type="ChEBI" id="CHEBI:456216"/>
        <dbReference type="EC" id="5.6.2.4"/>
    </reaction>
</comment>
<feature type="binding site" evidence="11">
    <location>
        <position position="529"/>
    </location>
    <ligand>
        <name>Zn(2+)</name>
        <dbReference type="ChEBI" id="CHEBI:29105"/>
        <label>1</label>
    </ligand>
</feature>
<keyword evidence="9 11" id="KW-0238">DNA-binding</keyword>
<evidence type="ECO:0000256" key="8">
    <source>
        <dbReference type="ARBA" id="ARBA00022840"/>
    </source>
</evidence>
<dbReference type="PROSITE" id="PS51192">
    <property type="entry name" value="HELICASE_ATP_BIND_1"/>
    <property type="match status" value="1"/>
</dbReference>
<dbReference type="GO" id="GO:0016787">
    <property type="term" value="F:hydrolase activity"/>
    <property type="evidence" value="ECO:0007669"/>
    <property type="project" value="UniProtKB-KW"/>
</dbReference>
<dbReference type="CDD" id="cd18804">
    <property type="entry name" value="SF2_C_priA"/>
    <property type="match status" value="1"/>
</dbReference>
<evidence type="ECO:0000256" key="6">
    <source>
        <dbReference type="ARBA" id="ARBA00022806"/>
    </source>
</evidence>
<dbReference type="InterPro" id="IPR027417">
    <property type="entry name" value="P-loop_NTPase"/>
</dbReference>
<keyword evidence="10 11" id="KW-0413">Isomerase</keyword>
<dbReference type="Gene3D" id="3.40.50.300">
    <property type="entry name" value="P-loop containing nucleotide triphosphate hydrolases"/>
    <property type="match status" value="2"/>
</dbReference>
<name>A0ABV1F856_9FIRM</name>
<organism evidence="14 15">
    <name type="scientific">Ruminococcoides intestinale</name>
    <dbReference type="NCBI Taxonomy" id="3133162"/>
    <lineage>
        <taxon>Bacteria</taxon>
        <taxon>Bacillati</taxon>
        <taxon>Bacillota</taxon>
        <taxon>Clostridia</taxon>
        <taxon>Eubacteriales</taxon>
        <taxon>Oscillospiraceae</taxon>
        <taxon>Ruminococcoides</taxon>
    </lineage>
</organism>
<dbReference type="InterPro" id="IPR040498">
    <property type="entry name" value="PriA_CRR"/>
</dbReference>
<evidence type="ECO:0000256" key="5">
    <source>
        <dbReference type="ARBA" id="ARBA00022801"/>
    </source>
</evidence>
<evidence type="ECO:0000256" key="1">
    <source>
        <dbReference type="ARBA" id="ARBA00022515"/>
    </source>
</evidence>
<comment type="catalytic activity">
    <reaction evidence="11">
        <text>Couples ATP hydrolysis with the unwinding of duplex DNA by translocating in the 3'-5' direction.</text>
        <dbReference type="EC" id="5.6.2.4"/>
    </reaction>
</comment>
<dbReference type="Gene3D" id="3.40.1440.60">
    <property type="entry name" value="PriA, 3(prime) DNA-binding domain"/>
    <property type="match status" value="1"/>
</dbReference>
<comment type="caution">
    <text evidence="14">The sequence shown here is derived from an EMBL/GenBank/DDBJ whole genome shotgun (WGS) entry which is preliminary data.</text>
</comment>
<dbReference type="InterPro" id="IPR042115">
    <property type="entry name" value="PriA_3primeBD_sf"/>
</dbReference>